<evidence type="ECO:0000256" key="2">
    <source>
        <dbReference type="ARBA" id="ARBA00022448"/>
    </source>
</evidence>
<dbReference type="InterPro" id="IPR050166">
    <property type="entry name" value="ABC_transporter_ATP-bind"/>
</dbReference>
<comment type="caution">
    <text evidence="6">The sequence shown here is derived from an EMBL/GenBank/DDBJ whole genome shotgun (WGS) entry which is preliminary data.</text>
</comment>
<dbReference type="RefSeq" id="WP_160382535.1">
    <property type="nucleotide sequence ID" value="NZ_WNXQ01000004.1"/>
</dbReference>
<reference evidence="6 7" key="1">
    <citation type="submission" date="2019-11" db="EMBL/GenBank/DDBJ databases">
        <title>Pseudooceanicola pacifica sp. nov., isolated from deep-sea sediment of the Pacific Ocean.</title>
        <authorList>
            <person name="Lyu L."/>
        </authorList>
    </citation>
    <scope>NUCLEOTIDE SEQUENCE [LARGE SCALE GENOMIC DNA]</scope>
    <source>
        <strain evidence="6 7">216_PA32_1</strain>
    </source>
</reference>
<dbReference type="SMART" id="SM00382">
    <property type="entry name" value="AAA"/>
    <property type="match status" value="1"/>
</dbReference>
<dbReference type="Pfam" id="PF00005">
    <property type="entry name" value="ABC_tran"/>
    <property type="match status" value="1"/>
</dbReference>
<dbReference type="InterPro" id="IPR003593">
    <property type="entry name" value="AAA+_ATPase"/>
</dbReference>
<dbReference type="PROSITE" id="PS50893">
    <property type="entry name" value="ABC_TRANSPORTER_2"/>
    <property type="match status" value="1"/>
</dbReference>
<accession>A0A844W6A9</accession>
<name>A0A844W6A9_9RHOB</name>
<comment type="similarity">
    <text evidence="1">Belongs to the ABC transporter superfamily.</text>
</comment>
<dbReference type="PANTHER" id="PTHR42788">
    <property type="entry name" value="TAURINE IMPORT ATP-BINDING PROTEIN-RELATED"/>
    <property type="match status" value="1"/>
</dbReference>
<evidence type="ECO:0000313" key="7">
    <source>
        <dbReference type="Proteomes" id="UP000443843"/>
    </source>
</evidence>
<dbReference type="PROSITE" id="PS00211">
    <property type="entry name" value="ABC_TRANSPORTER_1"/>
    <property type="match status" value="1"/>
</dbReference>
<dbReference type="GO" id="GO:0005524">
    <property type="term" value="F:ATP binding"/>
    <property type="evidence" value="ECO:0007669"/>
    <property type="project" value="UniProtKB-KW"/>
</dbReference>
<feature type="domain" description="ABC transporter" evidence="5">
    <location>
        <begin position="15"/>
        <end position="250"/>
    </location>
</feature>
<gene>
    <name evidence="6" type="ORF">GLS40_09580</name>
</gene>
<dbReference type="GO" id="GO:0016887">
    <property type="term" value="F:ATP hydrolysis activity"/>
    <property type="evidence" value="ECO:0007669"/>
    <property type="project" value="InterPro"/>
</dbReference>
<dbReference type="Proteomes" id="UP000443843">
    <property type="component" value="Unassembled WGS sequence"/>
</dbReference>
<evidence type="ECO:0000256" key="1">
    <source>
        <dbReference type="ARBA" id="ARBA00005417"/>
    </source>
</evidence>
<keyword evidence="7" id="KW-1185">Reference proteome</keyword>
<dbReference type="PANTHER" id="PTHR42788:SF13">
    <property type="entry name" value="ALIPHATIC SULFONATES IMPORT ATP-BINDING PROTEIN SSUB"/>
    <property type="match status" value="1"/>
</dbReference>
<dbReference type="Gene3D" id="3.40.50.300">
    <property type="entry name" value="P-loop containing nucleotide triphosphate hydrolases"/>
    <property type="match status" value="1"/>
</dbReference>
<protein>
    <submittedName>
        <fullName evidence="6">ATP-binding cassette domain-containing protein</fullName>
    </submittedName>
</protein>
<organism evidence="6 7">
    <name type="scientific">Pseudooceanicola pacificus</name>
    <dbReference type="NCBI Taxonomy" id="2676438"/>
    <lineage>
        <taxon>Bacteria</taxon>
        <taxon>Pseudomonadati</taxon>
        <taxon>Pseudomonadota</taxon>
        <taxon>Alphaproteobacteria</taxon>
        <taxon>Rhodobacterales</taxon>
        <taxon>Paracoccaceae</taxon>
        <taxon>Pseudooceanicola</taxon>
    </lineage>
</organism>
<evidence type="ECO:0000259" key="5">
    <source>
        <dbReference type="PROSITE" id="PS50893"/>
    </source>
</evidence>
<evidence type="ECO:0000256" key="4">
    <source>
        <dbReference type="ARBA" id="ARBA00022840"/>
    </source>
</evidence>
<dbReference type="InterPro" id="IPR027417">
    <property type="entry name" value="P-loop_NTPase"/>
</dbReference>
<evidence type="ECO:0000313" key="6">
    <source>
        <dbReference type="EMBL" id="MWB78274.1"/>
    </source>
</evidence>
<proteinExistence type="inferred from homology"/>
<dbReference type="SUPFAM" id="SSF52540">
    <property type="entry name" value="P-loop containing nucleoside triphosphate hydrolases"/>
    <property type="match status" value="1"/>
</dbReference>
<keyword evidence="3" id="KW-0547">Nucleotide-binding</keyword>
<keyword evidence="4 6" id="KW-0067">ATP-binding</keyword>
<evidence type="ECO:0000256" key="3">
    <source>
        <dbReference type="ARBA" id="ARBA00022741"/>
    </source>
</evidence>
<dbReference type="CDD" id="cd03293">
    <property type="entry name" value="ABC_NrtD_SsuB_transporters"/>
    <property type="match status" value="1"/>
</dbReference>
<dbReference type="InterPro" id="IPR017871">
    <property type="entry name" value="ABC_transporter-like_CS"/>
</dbReference>
<sequence>MHMDSDISPPLPALVSFAGIQKTFAAPEGDGTLVAVEGVDLTLEEGHILTILGPSGCGKSTLLNMLAGIYKPTRGTVTYRGAQVSGLNLRTGYMTQNDHLLPWRRILANVRAPYEIAGMPRRSATAKAMELIDLVGLTGFENAYPTQVSGGMRKRASLARLLAYNPETLLLDEPFVALDAQLRLAMQAELRSLARRLGKTVLFVTHDVDEAAALGDKCAVFTARPGRIRQVVDIDLPADRDLMTLRQNPDYGRIAAKLWDLVTRESREGRISHET</sequence>
<dbReference type="InterPro" id="IPR003439">
    <property type="entry name" value="ABC_transporter-like_ATP-bd"/>
</dbReference>
<dbReference type="AlphaFoldDB" id="A0A844W6A9"/>
<dbReference type="EMBL" id="WNXQ01000004">
    <property type="protein sequence ID" value="MWB78274.1"/>
    <property type="molecule type" value="Genomic_DNA"/>
</dbReference>
<keyword evidence="2" id="KW-0813">Transport</keyword>